<dbReference type="GeneID" id="78775118"/>
<reference evidence="1 2" key="1">
    <citation type="submission" date="2019-12" db="EMBL/GenBank/DDBJ databases">
        <title>Chromosome-level assembly of the Caenorhabditis remanei genome.</title>
        <authorList>
            <person name="Teterina A.A."/>
            <person name="Willis J.H."/>
            <person name="Phillips P.C."/>
        </authorList>
    </citation>
    <scope>NUCLEOTIDE SEQUENCE [LARGE SCALE GENOMIC DNA]</scope>
    <source>
        <strain evidence="1 2">PX506</strain>
        <tissue evidence="1">Whole organism</tissue>
    </source>
</reference>
<evidence type="ECO:0000313" key="2">
    <source>
        <dbReference type="Proteomes" id="UP000483820"/>
    </source>
</evidence>
<gene>
    <name evidence="1" type="ORF">GCK72_011181</name>
</gene>
<comment type="caution">
    <text evidence="1">The sequence shown here is derived from an EMBL/GenBank/DDBJ whole genome shotgun (WGS) entry which is preliminary data.</text>
</comment>
<dbReference type="AlphaFoldDB" id="A0A6A5H6V2"/>
<dbReference type="KEGG" id="crq:GCK72_011181"/>
<protein>
    <submittedName>
        <fullName evidence="1">Uncharacterized protein</fullName>
    </submittedName>
</protein>
<dbReference type="RefSeq" id="XP_053587851.1">
    <property type="nucleotide sequence ID" value="XM_053728274.1"/>
</dbReference>
<dbReference type="EMBL" id="WUAV01000003">
    <property type="protein sequence ID" value="KAF1762917.1"/>
    <property type="molecule type" value="Genomic_DNA"/>
</dbReference>
<name>A0A6A5H6V2_CAERE</name>
<dbReference type="CTD" id="78775118"/>
<sequence length="143" mass="16849">MYVHFTPNAGPIGEIRKNFKRKGALQCFLGNFEDKKKKVFPVWANGHQHLSLKVLQDMLTNECRLENCSLIVDSVGIYLQRNNCLPQLNRAWIPSKDKNGNDKFFWLNKKYVAMFTKLESGRYLYQLLKDRRRRKLSFAQPSH</sequence>
<accession>A0A6A5H6V2</accession>
<organism evidence="1 2">
    <name type="scientific">Caenorhabditis remanei</name>
    <name type="common">Caenorhabditis vulgaris</name>
    <dbReference type="NCBI Taxonomy" id="31234"/>
    <lineage>
        <taxon>Eukaryota</taxon>
        <taxon>Metazoa</taxon>
        <taxon>Ecdysozoa</taxon>
        <taxon>Nematoda</taxon>
        <taxon>Chromadorea</taxon>
        <taxon>Rhabditida</taxon>
        <taxon>Rhabditina</taxon>
        <taxon>Rhabditomorpha</taxon>
        <taxon>Rhabditoidea</taxon>
        <taxon>Rhabditidae</taxon>
        <taxon>Peloderinae</taxon>
        <taxon>Caenorhabditis</taxon>
    </lineage>
</organism>
<evidence type="ECO:0000313" key="1">
    <source>
        <dbReference type="EMBL" id="KAF1762917.1"/>
    </source>
</evidence>
<dbReference type="Proteomes" id="UP000483820">
    <property type="component" value="Chromosome III"/>
</dbReference>
<proteinExistence type="predicted"/>